<dbReference type="SUPFAM" id="SSF54427">
    <property type="entry name" value="NTF2-like"/>
    <property type="match status" value="1"/>
</dbReference>
<comment type="caution">
    <text evidence="4">Lacks conserved residue(s) required for the propagation of feature annotation.</text>
</comment>
<dbReference type="Pfam" id="PF01476">
    <property type="entry name" value="LysM"/>
    <property type="match status" value="4"/>
</dbReference>
<organism evidence="7 8">
    <name type="scientific">Sporothrix eucalyptigena</name>
    <dbReference type="NCBI Taxonomy" id="1812306"/>
    <lineage>
        <taxon>Eukaryota</taxon>
        <taxon>Fungi</taxon>
        <taxon>Dikarya</taxon>
        <taxon>Ascomycota</taxon>
        <taxon>Pezizomycotina</taxon>
        <taxon>Sordariomycetes</taxon>
        <taxon>Sordariomycetidae</taxon>
        <taxon>Ophiostomatales</taxon>
        <taxon>Ophiostomataceae</taxon>
        <taxon>Sporothrix</taxon>
    </lineage>
</organism>
<evidence type="ECO:0000256" key="1">
    <source>
        <dbReference type="ARBA" id="ARBA00022669"/>
    </source>
</evidence>
<reference evidence="7 8" key="1">
    <citation type="submission" date="2024-01" db="EMBL/GenBank/DDBJ databases">
        <authorList>
            <person name="Allen C."/>
            <person name="Tagirdzhanova G."/>
        </authorList>
    </citation>
    <scope>NUCLEOTIDE SEQUENCE [LARGE SCALE GENOMIC DNA]</scope>
</reference>
<dbReference type="InterPro" id="IPR001002">
    <property type="entry name" value="Chitin-bd_1"/>
</dbReference>
<dbReference type="PANTHER" id="PTHR34997:SF1">
    <property type="entry name" value="PEPTIDOGLYCAN-BINDING LYSIN DOMAIN"/>
    <property type="match status" value="1"/>
</dbReference>
<protein>
    <submittedName>
        <fullName evidence="7">Uncharacterized protein</fullName>
    </submittedName>
</protein>
<keyword evidence="1 4" id="KW-0147">Chitin-binding</keyword>
<keyword evidence="4" id="KW-1015">Disulfide bond</keyword>
<dbReference type="PANTHER" id="PTHR34997">
    <property type="entry name" value="AM15"/>
    <property type="match status" value="1"/>
</dbReference>
<dbReference type="InterPro" id="IPR032710">
    <property type="entry name" value="NTF2-like_dom_sf"/>
</dbReference>
<feature type="domain" description="LysM" evidence="6">
    <location>
        <begin position="231"/>
        <end position="277"/>
    </location>
</feature>
<dbReference type="Gene3D" id="3.10.450.50">
    <property type="match status" value="1"/>
</dbReference>
<feature type="disulfide bond" evidence="4">
    <location>
        <begin position="547"/>
        <end position="561"/>
    </location>
</feature>
<evidence type="ECO:0000256" key="2">
    <source>
        <dbReference type="ARBA" id="ARBA00023026"/>
    </source>
</evidence>
<dbReference type="SMART" id="SM00270">
    <property type="entry name" value="ChtBD1"/>
    <property type="match status" value="4"/>
</dbReference>
<dbReference type="InterPro" id="IPR052210">
    <property type="entry name" value="LysM1-like"/>
</dbReference>
<evidence type="ECO:0000256" key="4">
    <source>
        <dbReference type="PROSITE-ProRule" id="PRU00261"/>
    </source>
</evidence>
<feature type="domain" description="Chitin-binding type-1" evidence="5">
    <location>
        <begin position="526"/>
        <end position="576"/>
    </location>
</feature>
<feature type="domain" description="Chitin-binding type-1" evidence="5">
    <location>
        <begin position="472"/>
        <end position="522"/>
    </location>
</feature>
<feature type="domain" description="LysM" evidence="6">
    <location>
        <begin position="309"/>
        <end position="355"/>
    </location>
</feature>
<feature type="domain" description="LysM" evidence="6">
    <location>
        <begin position="142"/>
        <end position="187"/>
    </location>
</feature>
<dbReference type="PROSITE" id="PS50941">
    <property type="entry name" value="CHIT_BIND_I_2"/>
    <property type="match status" value="4"/>
</dbReference>
<dbReference type="Proteomes" id="UP001642482">
    <property type="component" value="Unassembled WGS sequence"/>
</dbReference>
<comment type="caution">
    <text evidence="7">The sequence shown here is derived from an EMBL/GenBank/DDBJ whole genome shotgun (WGS) entry which is preliminary data.</text>
</comment>
<dbReference type="SUPFAM" id="SSF57016">
    <property type="entry name" value="Plant lectins/antimicrobial peptides"/>
    <property type="match status" value="4"/>
</dbReference>
<dbReference type="InterPro" id="IPR036861">
    <property type="entry name" value="Endochitinase-like_sf"/>
</dbReference>
<dbReference type="InterPro" id="IPR018392">
    <property type="entry name" value="LysM"/>
</dbReference>
<evidence type="ECO:0000256" key="3">
    <source>
        <dbReference type="ARBA" id="ARBA00044955"/>
    </source>
</evidence>
<feature type="disulfide bond" evidence="4">
    <location>
        <begin position="438"/>
        <end position="452"/>
    </location>
</feature>
<dbReference type="Pfam" id="PF12680">
    <property type="entry name" value="SnoaL_2"/>
    <property type="match status" value="1"/>
</dbReference>
<feature type="disulfide bond" evidence="4">
    <location>
        <begin position="493"/>
        <end position="507"/>
    </location>
</feature>
<feature type="domain" description="Chitin-binding type-1" evidence="5">
    <location>
        <begin position="417"/>
        <end position="467"/>
    </location>
</feature>
<dbReference type="PROSITE" id="PS51782">
    <property type="entry name" value="LYSM"/>
    <property type="match status" value="4"/>
</dbReference>
<dbReference type="Gene3D" id="3.30.60.10">
    <property type="entry name" value="Endochitinase-like"/>
    <property type="match status" value="4"/>
</dbReference>
<accession>A0ABP0CWX8</accession>
<dbReference type="Gene3D" id="3.10.350.10">
    <property type="entry name" value="LysM domain"/>
    <property type="match status" value="4"/>
</dbReference>
<proteinExistence type="inferred from homology"/>
<evidence type="ECO:0000313" key="8">
    <source>
        <dbReference type="Proteomes" id="UP001642482"/>
    </source>
</evidence>
<evidence type="ECO:0000259" key="6">
    <source>
        <dbReference type="PROSITE" id="PS51782"/>
    </source>
</evidence>
<evidence type="ECO:0000313" key="7">
    <source>
        <dbReference type="EMBL" id="CAK7236298.1"/>
    </source>
</evidence>
<dbReference type="SUPFAM" id="SSF54106">
    <property type="entry name" value="LysM domain"/>
    <property type="match status" value="2"/>
</dbReference>
<sequence length="720" mass="73763">MSARGSDKRSEVQASSNYINSSYDNTSLGIMNLYNRSLLLAGLVLRLVRGSSANTVTCSLSLPASAGDTCSSFAAEWGLTEAAFTSLNPSAVCPNLVAGTSYCVVGTVVTTTATTTTHATTTTTTHPASPTSTLPTVVDCTLSTAASDGDTCQSFALEWGVTATKFESLNPGVTCPGALVAGQSYCVVGTVVTVSVQPSKTTTTTTSPSTVVWATGAPSPTQSGLATSCTNYYLVASGDSCSTIEARFNITAAEFAAWNPAVGTTCSNLLPNYYVCAGVASSGTTTTQTTSTTTLAYPKQTGIAPNCDNYHLVVPGNHCSTIELQYNITAAEFTAWNPAVGADCSNLFPGYDVCVGVRPFSTDGKCGAASSVNATCLGSTFGDCCSSAGLCGSTPAFCGGRLGCQGNFGACTPVSTDGTCGAKSSVNAMCLYSKFGDCCSAAGTCGTTSAFCNTFEGCQPDFGTCETPVSTDGKCGAASSTDATCLGSKFGDCCSSSGTCGSTPAFCGGRLGCQGKYGACTPVSTDGKCGAASSVNAMCLYSAFGDCCSSAGTCGTTSAFCNTFEGCQPDFGTCETPVSTDVPFSDVEKITTTLHAYGAALKGRNVEEAVALYTKDGVILAPHFTASVGTQALTESYTRIFSSVQLEITFDIEEIVVQSDEWAFARTTAAGTKTMLATQESEAHSNQELFIMKVEDGAWKIARYAFSSMKPMVQNGVRRS</sequence>
<name>A0ABP0CWX8_9PEZI</name>
<feature type="domain" description="Chitin-binding type-1" evidence="5">
    <location>
        <begin position="363"/>
        <end position="413"/>
    </location>
</feature>
<dbReference type="InterPro" id="IPR037401">
    <property type="entry name" value="SnoaL-like"/>
</dbReference>
<dbReference type="InterPro" id="IPR036779">
    <property type="entry name" value="LysM_dom_sf"/>
</dbReference>
<comment type="similarity">
    <text evidence="3">Belongs to the secreted LysM effector family.</text>
</comment>
<dbReference type="EMBL" id="CAWUHD010000161">
    <property type="protein sequence ID" value="CAK7236298.1"/>
    <property type="molecule type" value="Genomic_DNA"/>
</dbReference>
<dbReference type="SMART" id="SM00257">
    <property type="entry name" value="LysM"/>
    <property type="match status" value="4"/>
</dbReference>
<feature type="domain" description="LysM" evidence="6">
    <location>
        <begin position="60"/>
        <end position="104"/>
    </location>
</feature>
<dbReference type="CDD" id="cd00118">
    <property type="entry name" value="LysM"/>
    <property type="match status" value="4"/>
</dbReference>
<keyword evidence="8" id="KW-1185">Reference proteome</keyword>
<feature type="disulfide bond" evidence="4">
    <location>
        <begin position="384"/>
        <end position="398"/>
    </location>
</feature>
<keyword evidence="2" id="KW-0843">Virulence</keyword>
<gene>
    <name evidence="7" type="ORF">SEUCBS140593_009572</name>
</gene>
<evidence type="ECO:0000259" key="5">
    <source>
        <dbReference type="PROSITE" id="PS50941"/>
    </source>
</evidence>